<accession>A0A443L7B1</accession>
<evidence type="ECO:0000256" key="3">
    <source>
        <dbReference type="ARBA" id="ARBA00022691"/>
    </source>
</evidence>
<proteinExistence type="inferred from homology"/>
<keyword evidence="3 5" id="KW-0949">S-adenosyl-L-methionine</keyword>
<dbReference type="InterPro" id="IPR049560">
    <property type="entry name" value="MeTrfase_RsmB-F_NOP2_cat"/>
</dbReference>
<evidence type="ECO:0000256" key="4">
    <source>
        <dbReference type="ARBA" id="ARBA00022884"/>
    </source>
</evidence>
<dbReference type="Proteomes" id="UP000286594">
    <property type="component" value="Unassembled WGS sequence"/>
</dbReference>
<dbReference type="InterPro" id="IPR029063">
    <property type="entry name" value="SAM-dependent_MTases_sf"/>
</dbReference>
<organism evidence="7 8">
    <name type="scientific">Paenirhodobacter ferrireducens</name>
    <dbReference type="NCBI Taxonomy" id="1215032"/>
    <lineage>
        <taxon>Bacteria</taxon>
        <taxon>Pseudomonadati</taxon>
        <taxon>Pseudomonadota</taxon>
        <taxon>Alphaproteobacteria</taxon>
        <taxon>Rhodobacterales</taxon>
        <taxon>Rhodobacter group</taxon>
        <taxon>Paenirhodobacter</taxon>
    </lineage>
</organism>
<dbReference type="GO" id="GO:0003723">
    <property type="term" value="F:RNA binding"/>
    <property type="evidence" value="ECO:0007669"/>
    <property type="project" value="UniProtKB-UniRule"/>
</dbReference>
<protein>
    <submittedName>
        <fullName evidence="7">RsmB/NOP family class I SAM-dependent RNA methyltransferase</fullName>
    </submittedName>
</protein>
<dbReference type="Gene3D" id="3.30.70.1170">
    <property type="entry name" value="Sun protein, domain 3"/>
    <property type="match status" value="1"/>
</dbReference>
<evidence type="ECO:0000313" key="8">
    <source>
        <dbReference type="Proteomes" id="UP000286594"/>
    </source>
</evidence>
<keyword evidence="1 5" id="KW-0489">Methyltransferase</keyword>
<feature type="domain" description="SAM-dependent MTase RsmB/NOP-type" evidence="6">
    <location>
        <begin position="139"/>
        <end position="390"/>
    </location>
</feature>
<comment type="caution">
    <text evidence="5">Lacks conserved residue(s) required for the propagation of feature annotation.</text>
</comment>
<dbReference type="PANTHER" id="PTHR22807:SF53">
    <property type="entry name" value="RIBOSOMAL RNA SMALL SUBUNIT METHYLTRANSFERASE B-RELATED"/>
    <property type="match status" value="1"/>
</dbReference>
<dbReference type="AlphaFoldDB" id="A0A443L7B1"/>
<keyword evidence="2 5" id="KW-0808">Transferase</keyword>
<evidence type="ECO:0000256" key="2">
    <source>
        <dbReference type="ARBA" id="ARBA00022679"/>
    </source>
</evidence>
<dbReference type="PROSITE" id="PS51686">
    <property type="entry name" value="SAM_MT_RSMB_NOP"/>
    <property type="match status" value="1"/>
</dbReference>
<dbReference type="PRINTS" id="PR02008">
    <property type="entry name" value="RCMTFAMILY"/>
</dbReference>
<dbReference type="SUPFAM" id="SSF53335">
    <property type="entry name" value="S-adenosyl-L-methionine-dependent methyltransferases"/>
    <property type="match status" value="1"/>
</dbReference>
<dbReference type="GO" id="GO:0008173">
    <property type="term" value="F:RNA methyltransferase activity"/>
    <property type="evidence" value="ECO:0007669"/>
    <property type="project" value="InterPro"/>
</dbReference>
<evidence type="ECO:0000256" key="1">
    <source>
        <dbReference type="ARBA" id="ARBA00022603"/>
    </source>
</evidence>
<dbReference type="InterPro" id="IPR001678">
    <property type="entry name" value="MeTrfase_RsmB-F_NOP2_dom"/>
</dbReference>
<dbReference type="RefSeq" id="WP_128151554.1">
    <property type="nucleotide sequence ID" value="NZ_SAVB01000026.1"/>
</dbReference>
<gene>
    <name evidence="7" type="ORF">EOW65_17220</name>
</gene>
<evidence type="ECO:0000256" key="5">
    <source>
        <dbReference type="PROSITE-ProRule" id="PRU01023"/>
    </source>
</evidence>
<keyword evidence="8" id="KW-1185">Reference proteome</keyword>
<comment type="similarity">
    <text evidence="5">Belongs to the class I-like SAM-binding methyltransferase superfamily. RsmB/NOP family.</text>
</comment>
<evidence type="ECO:0000259" key="6">
    <source>
        <dbReference type="PROSITE" id="PS51686"/>
    </source>
</evidence>
<name>A0A443L7B1_9RHOB</name>
<dbReference type="GO" id="GO:0001510">
    <property type="term" value="P:RNA methylation"/>
    <property type="evidence" value="ECO:0007669"/>
    <property type="project" value="InterPro"/>
</dbReference>
<dbReference type="OrthoDB" id="9810297at2"/>
<dbReference type="InterPro" id="IPR054728">
    <property type="entry name" value="RsmB-like_ferredoxin"/>
</dbReference>
<feature type="binding site" evidence="5">
    <location>
        <position position="291"/>
    </location>
    <ligand>
        <name>S-adenosyl-L-methionine</name>
        <dbReference type="ChEBI" id="CHEBI:59789"/>
    </ligand>
</feature>
<keyword evidence="4 5" id="KW-0694">RNA-binding</keyword>
<comment type="caution">
    <text evidence="7">The sequence shown here is derived from an EMBL/GenBank/DDBJ whole genome shotgun (WGS) entry which is preliminary data.</text>
</comment>
<dbReference type="InterPro" id="IPR023267">
    <property type="entry name" value="RCMT"/>
</dbReference>
<reference evidence="7 8" key="1">
    <citation type="submission" date="2019-01" db="EMBL/GenBank/DDBJ databases">
        <title>Sinorhodobacter populi sp. nov. isolated from the symptomatic bark tissue of Populus euramericana canker.</title>
        <authorList>
            <person name="Xu G."/>
        </authorList>
    </citation>
    <scope>NUCLEOTIDE SEQUENCE [LARGE SCALE GENOMIC DNA]</scope>
    <source>
        <strain evidence="7 8">CCTCC AB2012026</strain>
    </source>
</reference>
<dbReference type="Pfam" id="PF22458">
    <property type="entry name" value="RsmF-B_ferredox"/>
    <property type="match status" value="1"/>
</dbReference>
<dbReference type="Gene3D" id="3.40.50.150">
    <property type="entry name" value="Vaccinia Virus protein VP39"/>
    <property type="match status" value="1"/>
</dbReference>
<evidence type="ECO:0000313" key="7">
    <source>
        <dbReference type="EMBL" id="RWR45086.1"/>
    </source>
</evidence>
<dbReference type="PANTHER" id="PTHR22807">
    <property type="entry name" value="NOP2 YEAST -RELATED NOL1/NOP2/FMU SUN DOMAIN-CONTAINING"/>
    <property type="match status" value="1"/>
</dbReference>
<dbReference type="EMBL" id="SAVB01000026">
    <property type="protein sequence ID" value="RWR45086.1"/>
    <property type="molecule type" value="Genomic_DNA"/>
</dbReference>
<dbReference type="Pfam" id="PF01189">
    <property type="entry name" value="Methyltr_RsmB-F"/>
    <property type="match status" value="1"/>
</dbReference>
<feature type="binding site" evidence="5">
    <location>
        <position position="253"/>
    </location>
    <ligand>
        <name>S-adenosyl-L-methionine</name>
        <dbReference type="ChEBI" id="CHEBI:59789"/>
    </ligand>
</feature>
<feature type="active site" description="Nucleophile" evidence="5">
    <location>
        <position position="344"/>
    </location>
</feature>
<sequence length="390" mass="41240">MTPAARLAAAIAILDQLRDGTPAERALTNWGRASRFAGSGDRAAVRDHVFDVLRCRGSFAALGGGESGRALVLGLARAQGLDVAALFTGEGHAPAPLSDEEAARLAQPLPDEGALADLDWPDWLRQQLRADLGADYAAVSARMRARAPVFLRVNLARGDRAAAQAALAAEGIATRPHPLAETALEVVEGARRIQASAAYREGLVELQDAASQAAIAQVPVAAGMRVLDYCAGGGGKALALAARAPAARIEAHDIDPGRMRDIPVRAARAGARISTVAPGRLGRDYDLVLVDAPCSGSGTWRRTPEAKWRLTPERLAELCTLQAQILRAAAARVVPGGRLLYMTCSLLDAENAAQAEAFVRETGWQVTEQRRFTPLDGGDGFFAAQLERRD</sequence>